<comment type="caution">
    <text evidence="1">The sequence shown here is derived from an EMBL/GenBank/DDBJ whole genome shotgun (WGS) entry which is preliminary data.</text>
</comment>
<organism evidence="1 2">
    <name type="scientific">Botryotinia calthae</name>
    <dbReference type="NCBI Taxonomy" id="38488"/>
    <lineage>
        <taxon>Eukaryota</taxon>
        <taxon>Fungi</taxon>
        <taxon>Dikarya</taxon>
        <taxon>Ascomycota</taxon>
        <taxon>Pezizomycotina</taxon>
        <taxon>Leotiomycetes</taxon>
        <taxon>Helotiales</taxon>
        <taxon>Sclerotiniaceae</taxon>
        <taxon>Botryotinia</taxon>
    </lineage>
</organism>
<reference evidence="1 2" key="1">
    <citation type="submission" date="2017-11" db="EMBL/GenBank/DDBJ databases">
        <title>Comparative genomics of Botrytis spp.</title>
        <authorList>
            <person name="Valero-Jimenez C.A."/>
            <person name="Tapia P."/>
            <person name="Veloso J."/>
            <person name="Silva-Moreno E."/>
            <person name="Staats M."/>
            <person name="Valdes J.H."/>
            <person name="Van Kan J.A.L."/>
        </authorList>
    </citation>
    <scope>NUCLEOTIDE SEQUENCE [LARGE SCALE GENOMIC DNA]</scope>
    <source>
        <strain evidence="1 2">MUCL2830</strain>
    </source>
</reference>
<evidence type="ECO:0000313" key="1">
    <source>
        <dbReference type="EMBL" id="TEY50779.1"/>
    </source>
</evidence>
<dbReference type="EMBL" id="PHWZ01000272">
    <property type="protein sequence ID" value="TEY50779.1"/>
    <property type="molecule type" value="Genomic_DNA"/>
</dbReference>
<dbReference type="Proteomes" id="UP000297299">
    <property type="component" value="Unassembled WGS sequence"/>
</dbReference>
<gene>
    <name evidence="1" type="ORF">BOTCAL_0273g00110</name>
</gene>
<dbReference type="AlphaFoldDB" id="A0A4Y8CY89"/>
<sequence length="74" mass="8543">MFQLRAVEACNHLTFVVTFKKVLDSMSPVESRARKRFGLDLAVDVWMVTFMRKETGERSTENKNEDGMMVKIVS</sequence>
<accession>A0A4Y8CY89</accession>
<evidence type="ECO:0000313" key="2">
    <source>
        <dbReference type="Proteomes" id="UP000297299"/>
    </source>
</evidence>
<protein>
    <submittedName>
        <fullName evidence="1">Uncharacterized protein</fullName>
    </submittedName>
</protein>
<name>A0A4Y8CY89_9HELO</name>
<proteinExistence type="predicted"/>
<keyword evidence="2" id="KW-1185">Reference proteome</keyword>